<name>A0ABQ1R8L3_9MICO</name>
<dbReference type="PANTHER" id="PTHR43214">
    <property type="entry name" value="TWO-COMPONENT RESPONSE REGULATOR"/>
    <property type="match status" value="1"/>
</dbReference>
<dbReference type="PRINTS" id="PR00038">
    <property type="entry name" value="HTHLUXR"/>
</dbReference>
<keyword evidence="7" id="KW-1185">Reference proteome</keyword>
<feature type="modified residue" description="4-aspartylphosphate" evidence="3">
    <location>
        <position position="56"/>
    </location>
</feature>
<dbReference type="SMART" id="SM00421">
    <property type="entry name" value="HTH_LUXR"/>
    <property type="match status" value="1"/>
</dbReference>
<dbReference type="SUPFAM" id="SSF52172">
    <property type="entry name" value="CheY-like"/>
    <property type="match status" value="1"/>
</dbReference>
<organism evidence="6 7">
    <name type="scientific">Microbacterium murale</name>
    <dbReference type="NCBI Taxonomy" id="1081040"/>
    <lineage>
        <taxon>Bacteria</taxon>
        <taxon>Bacillati</taxon>
        <taxon>Actinomycetota</taxon>
        <taxon>Actinomycetes</taxon>
        <taxon>Micrococcales</taxon>
        <taxon>Microbacteriaceae</taxon>
        <taxon>Microbacterium</taxon>
    </lineage>
</organism>
<keyword evidence="1 3" id="KW-0597">Phosphoprotein</keyword>
<dbReference type="CDD" id="cd06170">
    <property type="entry name" value="LuxR_C_like"/>
    <property type="match status" value="1"/>
</dbReference>
<dbReference type="EMBL" id="BMCM01000001">
    <property type="protein sequence ID" value="GGD62232.1"/>
    <property type="molecule type" value="Genomic_DNA"/>
</dbReference>
<evidence type="ECO:0000256" key="3">
    <source>
        <dbReference type="PROSITE-ProRule" id="PRU00169"/>
    </source>
</evidence>
<evidence type="ECO:0000259" key="4">
    <source>
        <dbReference type="PROSITE" id="PS50043"/>
    </source>
</evidence>
<feature type="domain" description="Response regulatory" evidence="5">
    <location>
        <begin position="5"/>
        <end position="121"/>
    </location>
</feature>
<dbReference type="InterPro" id="IPR001789">
    <property type="entry name" value="Sig_transdc_resp-reg_receiver"/>
</dbReference>
<dbReference type="InterPro" id="IPR058245">
    <property type="entry name" value="NreC/VraR/RcsB-like_REC"/>
</dbReference>
<dbReference type="PROSITE" id="PS50110">
    <property type="entry name" value="RESPONSE_REGULATORY"/>
    <property type="match status" value="1"/>
</dbReference>
<accession>A0ABQ1R8L3</accession>
<dbReference type="PROSITE" id="PS50043">
    <property type="entry name" value="HTH_LUXR_2"/>
    <property type="match status" value="1"/>
</dbReference>
<dbReference type="GO" id="GO:0003677">
    <property type="term" value="F:DNA binding"/>
    <property type="evidence" value="ECO:0007669"/>
    <property type="project" value="UniProtKB-KW"/>
</dbReference>
<dbReference type="SMART" id="SM00448">
    <property type="entry name" value="REC"/>
    <property type="match status" value="1"/>
</dbReference>
<dbReference type="PROSITE" id="PS00622">
    <property type="entry name" value="HTH_LUXR_1"/>
    <property type="match status" value="1"/>
</dbReference>
<dbReference type="Gene3D" id="3.40.50.2300">
    <property type="match status" value="1"/>
</dbReference>
<dbReference type="CDD" id="cd17535">
    <property type="entry name" value="REC_NarL-like"/>
    <property type="match status" value="1"/>
</dbReference>
<dbReference type="Pfam" id="PF00072">
    <property type="entry name" value="Response_reg"/>
    <property type="match status" value="1"/>
</dbReference>
<sequence>MPEIRVLIVDDDPLVRSALSHFVSRDAEIEVIGEAESGLEAIAFVEQDMPDVIMMDVQMPEMNGIEATAAIAQRWPDIRILAVTTLEGSDTVLPMLSAGASGYMLKDSSAASIVAAVREVHNGASSLSPRIASMLIEHVRATESVGSDQAEPLVPLTERETEVLQRLAEGMSNAEIARALIVSEGTVKAHLGSIMSKWHVRDRVQIIVAAAHAGLVAFR</sequence>
<dbReference type="InterPro" id="IPR000792">
    <property type="entry name" value="Tscrpt_reg_LuxR_C"/>
</dbReference>
<evidence type="ECO:0000259" key="5">
    <source>
        <dbReference type="PROSITE" id="PS50110"/>
    </source>
</evidence>
<protein>
    <submittedName>
        <fullName evidence="6">DNA-binding response regulator</fullName>
    </submittedName>
</protein>
<keyword evidence="2 6" id="KW-0238">DNA-binding</keyword>
<dbReference type="InterPro" id="IPR011006">
    <property type="entry name" value="CheY-like_superfamily"/>
</dbReference>
<dbReference type="RefSeq" id="WP_033105982.1">
    <property type="nucleotide sequence ID" value="NZ_BMCM01000001.1"/>
</dbReference>
<dbReference type="PANTHER" id="PTHR43214:SF43">
    <property type="entry name" value="TWO-COMPONENT RESPONSE REGULATOR"/>
    <property type="match status" value="1"/>
</dbReference>
<evidence type="ECO:0000313" key="7">
    <source>
        <dbReference type="Proteomes" id="UP000629365"/>
    </source>
</evidence>
<evidence type="ECO:0000256" key="2">
    <source>
        <dbReference type="ARBA" id="ARBA00023125"/>
    </source>
</evidence>
<comment type="caution">
    <text evidence="6">The sequence shown here is derived from an EMBL/GenBank/DDBJ whole genome shotgun (WGS) entry which is preliminary data.</text>
</comment>
<dbReference type="Proteomes" id="UP000629365">
    <property type="component" value="Unassembled WGS sequence"/>
</dbReference>
<evidence type="ECO:0000256" key="1">
    <source>
        <dbReference type="ARBA" id="ARBA00022553"/>
    </source>
</evidence>
<proteinExistence type="predicted"/>
<dbReference type="Pfam" id="PF00196">
    <property type="entry name" value="GerE"/>
    <property type="match status" value="1"/>
</dbReference>
<feature type="domain" description="HTH luxR-type" evidence="4">
    <location>
        <begin position="149"/>
        <end position="214"/>
    </location>
</feature>
<dbReference type="InterPro" id="IPR039420">
    <property type="entry name" value="WalR-like"/>
</dbReference>
<reference evidence="7" key="1">
    <citation type="journal article" date="2019" name="Int. J. Syst. Evol. Microbiol.">
        <title>The Global Catalogue of Microorganisms (GCM) 10K type strain sequencing project: providing services to taxonomists for standard genome sequencing and annotation.</title>
        <authorList>
            <consortium name="The Broad Institute Genomics Platform"/>
            <consortium name="The Broad Institute Genome Sequencing Center for Infectious Disease"/>
            <person name="Wu L."/>
            <person name="Ma J."/>
        </authorList>
    </citation>
    <scope>NUCLEOTIDE SEQUENCE [LARGE SCALE GENOMIC DNA]</scope>
    <source>
        <strain evidence="7">CCM 7640</strain>
    </source>
</reference>
<evidence type="ECO:0000313" key="6">
    <source>
        <dbReference type="EMBL" id="GGD62232.1"/>
    </source>
</evidence>
<gene>
    <name evidence="6" type="ORF">GCM10007269_01680</name>
</gene>